<evidence type="ECO:0008006" key="4">
    <source>
        <dbReference type="Google" id="ProtNLM"/>
    </source>
</evidence>
<dbReference type="Proteomes" id="UP000308632">
    <property type="component" value="Unassembled WGS sequence"/>
</dbReference>
<feature type="chain" id="PRO_5021028670" description="Sortase" evidence="1">
    <location>
        <begin position="31"/>
        <end position="185"/>
    </location>
</feature>
<reference evidence="2 3" key="1">
    <citation type="submission" date="2019-04" db="EMBL/GenBank/DDBJ databases">
        <title>Streptomyces lasaliensis sp.nov., an Actinomycete isolated from soil which produces the polyether antibiotic lasalocid.</title>
        <authorList>
            <person name="Erwin G."/>
            <person name="Haber C."/>
        </authorList>
    </citation>
    <scope>NUCLEOTIDE SEQUENCE [LARGE SCALE GENOMIC DNA]</scope>
    <source>
        <strain evidence="2 3">DSM 40089</strain>
    </source>
</reference>
<evidence type="ECO:0000256" key="1">
    <source>
        <dbReference type="SAM" id="SignalP"/>
    </source>
</evidence>
<gene>
    <name evidence="2" type="ORF">E4U92_17555</name>
</gene>
<feature type="signal peptide" evidence="1">
    <location>
        <begin position="1"/>
        <end position="30"/>
    </location>
</feature>
<name>A0A4U5X040_STRGB</name>
<dbReference type="EMBL" id="SZPR01000014">
    <property type="protein sequence ID" value="TKT08269.1"/>
    <property type="molecule type" value="Genomic_DNA"/>
</dbReference>
<evidence type="ECO:0000313" key="2">
    <source>
        <dbReference type="EMBL" id="TKT08269.1"/>
    </source>
</evidence>
<dbReference type="RefSeq" id="WP_137301376.1">
    <property type="nucleotide sequence ID" value="NZ_BMVD01000011.1"/>
</dbReference>
<protein>
    <recommendedName>
        <fullName evidence="4">Sortase</fullName>
    </recommendedName>
</protein>
<dbReference type="AlphaFoldDB" id="A0A4U5X040"/>
<keyword evidence="1" id="KW-0732">Signal</keyword>
<proteinExistence type="predicted"/>
<evidence type="ECO:0000313" key="3">
    <source>
        <dbReference type="Proteomes" id="UP000308632"/>
    </source>
</evidence>
<accession>A0A4U5X040</accession>
<comment type="caution">
    <text evidence="2">The sequence shown here is derived from an EMBL/GenBank/DDBJ whole genome shotgun (WGS) entry which is preliminary data.</text>
</comment>
<organism evidence="2 3">
    <name type="scientific">Streptomyces galbus</name>
    <dbReference type="NCBI Taxonomy" id="33898"/>
    <lineage>
        <taxon>Bacteria</taxon>
        <taxon>Bacillati</taxon>
        <taxon>Actinomycetota</taxon>
        <taxon>Actinomycetes</taxon>
        <taxon>Kitasatosporales</taxon>
        <taxon>Streptomycetaceae</taxon>
        <taxon>Streptomyces</taxon>
    </lineage>
</organism>
<sequence>MGALKVTVRSATAAAALAVTALIPAAYAAAADGRGVSVTPSSPAPGTDVTLRVGGCASRTAVAVSEAFVADARLTGADGTLVGETRVRTSAAPGPHTVRVSCAGVRVDGTVQVAAASAAQGAGASAAASPVAPVAAGGGGTAQITVADARIEGPGAAQAVTGLVLAGVAATAVVLRSARRNREAD</sequence>